<proteinExistence type="predicted"/>
<reference evidence="2" key="2">
    <citation type="submission" date="2022-01" db="EMBL/GenBank/DDBJ databases">
        <authorList>
            <person name="Yamashiro T."/>
            <person name="Shiraishi A."/>
            <person name="Satake H."/>
            <person name="Nakayama K."/>
        </authorList>
    </citation>
    <scope>NUCLEOTIDE SEQUENCE</scope>
</reference>
<reference evidence="2" key="1">
    <citation type="journal article" date="2022" name="Int. J. Mol. Sci.">
        <title>Draft Genome of Tanacetum Coccineum: Genomic Comparison of Closely Related Tanacetum-Family Plants.</title>
        <authorList>
            <person name="Yamashiro T."/>
            <person name="Shiraishi A."/>
            <person name="Nakayama K."/>
            <person name="Satake H."/>
        </authorList>
    </citation>
    <scope>NUCLEOTIDE SEQUENCE</scope>
</reference>
<keyword evidence="3" id="KW-1185">Reference proteome</keyword>
<sequence length="304" mass="34280">MFWHTTRDDPMFNTIRVISRHQDTQICGVILPNELNNQEMLDSKAYKEYYAVASRAEPLKAKKTNVAKTDKKKQPAMMQKTKGLVVLSEVALTEAEQIKLATKRSKTQFHRSYASGSGDGVDIQPKVPDEQQQKVTGTNEGASVRPEVPNVPKYTSESEEESWTFSQDNEDDAEELNMNDDSEETESDNDGDNLTHPNLVSTQPEYELTKEEKENKEGDDKDKEGEQKQDDKDDLYRDVNIDLEIMQQQSSFVSSDLVSKIINLSPDTKTPSSDTTIPQLPFPIIQPLQQTPETTTTTTIPTTT</sequence>
<evidence type="ECO:0000313" key="2">
    <source>
        <dbReference type="EMBL" id="GJT23795.1"/>
    </source>
</evidence>
<feature type="region of interest" description="Disordered" evidence="1">
    <location>
        <begin position="266"/>
        <end position="304"/>
    </location>
</feature>
<evidence type="ECO:0000313" key="3">
    <source>
        <dbReference type="Proteomes" id="UP001151760"/>
    </source>
</evidence>
<dbReference type="Proteomes" id="UP001151760">
    <property type="component" value="Unassembled WGS sequence"/>
</dbReference>
<feature type="region of interest" description="Disordered" evidence="1">
    <location>
        <begin position="102"/>
        <end position="235"/>
    </location>
</feature>
<accession>A0ABQ5CA53</accession>
<organism evidence="2 3">
    <name type="scientific">Tanacetum coccineum</name>
    <dbReference type="NCBI Taxonomy" id="301880"/>
    <lineage>
        <taxon>Eukaryota</taxon>
        <taxon>Viridiplantae</taxon>
        <taxon>Streptophyta</taxon>
        <taxon>Embryophyta</taxon>
        <taxon>Tracheophyta</taxon>
        <taxon>Spermatophyta</taxon>
        <taxon>Magnoliopsida</taxon>
        <taxon>eudicotyledons</taxon>
        <taxon>Gunneridae</taxon>
        <taxon>Pentapetalae</taxon>
        <taxon>asterids</taxon>
        <taxon>campanulids</taxon>
        <taxon>Asterales</taxon>
        <taxon>Asteraceae</taxon>
        <taxon>Asteroideae</taxon>
        <taxon>Anthemideae</taxon>
        <taxon>Anthemidinae</taxon>
        <taxon>Tanacetum</taxon>
    </lineage>
</organism>
<feature type="compositionally biased region" description="Acidic residues" evidence="1">
    <location>
        <begin position="157"/>
        <end position="191"/>
    </location>
</feature>
<feature type="compositionally biased region" description="Polar residues" evidence="1">
    <location>
        <begin position="195"/>
        <end position="204"/>
    </location>
</feature>
<evidence type="ECO:0000256" key="1">
    <source>
        <dbReference type="SAM" id="MobiDB-lite"/>
    </source>
</evidence>
<comment type="caution">
    <text evidence="2">The sequence shown here is derived from an EMBL/GenBank/DDBJ whole genome shotgun (WGS) entry which is preliminary data.</text>
</comment>
<feature type="compositionally biased region" description="Basic and acidic residues" evidence="1">
    <location>
        <begin position="207"/>
        <end position="235"/>
    </location>
</feature>
<protein>
    <submittedName>
        <fullName evidence="2">Uncharacterized protein</fullName>
    </submittedName>
</protein>
<dbReference type="EMBL" id="BQNB010014084">
    <property type="protein sequence ID" value="GJT23795.1"/>
    <property type="molecule type" value="Genomic_DNA"/>
</dbReference>
<gene>
    <name evidence="2" type="ORF">Tco_0893732</name>
</gene>
<name>A0ABQ5CA53_9ASTR</name>